<dbReference type="RefSeq" id="WP_344796178.1">
    <property type="nucleotide sequence ID" value="NZ_BAABAU010000002.1"/>
</dbReference>
<gene>
    <name evidence="3" type="ORF">GCM10022256_22370</name>
</gene>
<dbReference type="Pfam" id="PF09951">
    <property type="entry name" value="Imm33"/>
    <property type="match status" value="1"/>
</dbReference>
<feature type="region of interest" description="Disordered" evidence="1">
    <location>
        <begin position="1"/>
        <end position="21"/>
    </location>
</feature>
<evidence type="ECO:0000256" key="1">
    <source>
        <dbReference type="SAM" id="MobiDB-lite"/>
    </source>
</evidence>
<dbReference type="InterPro" id="IPR018689">
    <property type="entry name" value="Imm33_dom"/>
</dbReference>
<dbReference type="PANTHER" id="PTHR38743">
    <property type="entry name" value="SIMILAR TO GLYOXYLASE I FAMILY PROTEIN"/>
    <property type="match status" value="1"/>
</dbReference>
<sequence>MKNPFARKTTPTTESPAADEVPEVLGRGTGLNGADIIELGVSHAACLATNRIMVDGAPIRFALRNPDRVSPHDSGWSFFAGDENDVYMDAVSNHGVYAINTVANYDPVIIRILDEAPGTAWVRNGDILIPEPQGFPEPRD</sequence>
<protein>
    <recommendedName>
        <fullName evidence="2">Immunity protein Imm33 domain-containing protein</fullName>
    </recommendedName>
</protein>
<proteinExistence type="predicted"/>
<evidence type="ECO:0000313" key="3">
    <source>
        <dbReference type="EMBL" id="GAA4266625.1"/>
    </source>
</evidence>
<feature type="domain" description="Immunity protein Imm33" evidence="2">
    <location>
        <begin position="46"/>
        <end position="124"/>
    </location>
</feature>
<organism evidence="3 4">
    <name type="scientific">Frondihabitans peucedani</name>
    <dbReference type="NCBI Taxonomy" id="598626"/>
    <lineage>
        <taxon>Bacteria</taxon>
        <taxon>Bacillati</taxon>
        <taxon>Actinomycetota</taxon>
        <taxon>Actinomycetes</taxon>
        <taxon>Micrococcales</taxon>
        <taxon>Microbacteriaceae</taxon>
        <taxon>Frondihabitans</taxon>
    </lineage>
</organism>
<comment type="caution">
    <text evidence="3">The sequence shown here is derived from an EMBL/GenBank/DDBJ whole genome shotgun (WGS) entry which is preliminary data.</text>
</comment>
<keyword evidence="4" id="KW-1185">Reference proteome</keyword>
<dbReference type="PANTHER" id="PTHR38743:SF2">
    <property type="entry name" value="DUF2185 DOMAIN-CONTAINING PROTEIN"/>
    <property type="match status" value="1"/>
</dbReference>
<name>A0ABP8E309_9MICO</name>
<evidence type="ECO:0000313" key="4">
    <source>
        <dbReference type="Proteomes" id="UP001501594"/>
    </source>
</evidence>
<dbReference type="EMBL" id="BAABAU010000002">
    <property type="protein sequence ID" value="GAA4266625.1"/>
    <property type="molecule type" value="Genomic_DNA"/>
</dbReference>
<reference evidence="4" key="1">
    <citation type="journal article" date="2019" name="Int. J. Syst. Evol. Microbiol.">
        <title>The Global Catalogue of Microorganisms (GCM) 10K type strain sequencing project: providing services to taxonomists for standard genome sequencing and annotation.</title>
        <authorList>
            <consortium name="The Broad Institute Genomics Platform"/>
            <consortium name="The Broad Institute Genome Sequencing Center for Infectious Disease"/>
            <person name="Wu L."/>
            <person name="Ma J."/>
        </authorList>
    </citation>
    <scope>NUCLEOTIDE SEQUENCE [LARGE SCALE GENOMIC DNA]</scope>
    <source>
        <strain evidence="4">JCM 17442</strain>
    </source>
</reference>
<dbReference type="Proteomes" id="UP001501594">
    <property type="component" value="Unassembled WGS sequence"/>
</dbReference>
<accession>A0ABP8E309</accession>
<evidence type="ECO:0000259" key="2">
    <source>
        <dbReference type="Pfam" id="PF09951"/>
    </source>
</evidence>